<protein>
    <submittedName>
        <fullName evidence="2">Conserved DNA-binding protein YbaB</fullName>
    </submittedName>
</protein>
<dbReference type="GO" id="GO:0003677">
    <property type="term" value="F:DNA binding"/>
    <property type="evidence" value="ECO:0007669"/>
    <property type="project" value="UniProtKB-KW"/>
</dbReference>
<reference evidence="2 3" key="1">
    <citation type="submission" date="2016-11" db="EMBL/GenBank/DDBJ databases">
        <authorList>
            <person name="Jaros S."/>
            <person name="Januszkiewicz K."/>
            <person name="Wedrychowicz H."/>
        </authorList>
    </citation>
    <scope>NUCLEOTIDE SEQUENCE [LARGE SCALE GENOMIC DNA]</scope>
    <source>
        <strain evidence="2 3">DSM 44523</strain>
    </source>
</reference>
<proteinExistence type="predicted"/>
<dbReference type="Proteomes" id="UP000184501">
    <property type="component" value="Unassembled WGS sequence"/>
</dbReference>
<accession>A0A1M5N9H8</accession>
<evidence type="ECO:0000256" key="1">
    <source>
        <dbReference type="SAM" id="MobiDB-lite"/>
    </source>
</evidence>
<dbReference type="RefSeq" id="WP_073489563.1">
    <property type="nucleotide sequence ID" value="NZ_FQVN01000015.1"/>
</dbReference>
<name>A0A1M5N9H8_STRHI</name>
<dbReference type="OrthoDB" id="3692582at2"/>
<dbReference type="EMBL" id="FQVN01000015">
    <property type="protein sequence ID" value="SHG85663.1"/>
    <property type="molecule type" value="Genomic_DNA"/>
</dbReference>
<dbReference type="InterPro" id="IPR036894">
    <property type="entry name" value="YbaB-like_sf"/>
</dbReference>
<feature type="compositionally biased region" description="Pro residues" evidence="1">
    <location>
        <begin position="148"/>
        <end position="157"/>
    </location>
</feature>
<gene>
    <name evidence="2" type="ORF">SAMN05444320_11526</name>
</gene>
<evidence type="ECO:0000313" key="3">
    <source>
        <dbReference type="Proteomes" id="UP000184501"/>
    </source>
</evidence>
<dbReference type="Pfam" id="PF02575">
    <property type="entry name" value="YbaB_DNA_bd"/>
    <property type="match status" value="1"/>
</dbReference>
<evidence type="ECO:0000313" key="2">
    <source>
        <dbReference type="EMBL" id="SHG85663.1"/>
    </source>
</evidence>
<sequence length="177" mass="19020">MDRGQRFNELMRTFEEQATKASTLRDALKDLKGTAQSRDGAVTVTVAPSGAVVGLQLSPRAMQKSHVALQQEILQTIREATSNAAQQVEETVAPVLGDELMDRFRQGIGSARVEAIQPDASPAPQPERTPPPAPRHSAPEPTWSGQPPTAPPPPPARPQRNQPAPIDDEEPPGSFLS</sequence>
<dbReference type="AlphaFoldDB" id="A0A1M5N9H8"/>
<feature type="region of interest" description="Disordered" evidence="1">
    <location>
        <begin position="107"/>
        <end position="177"/>
    </location>
</feature>
<dbReference type="InterPro" id="IPR004401">
    <property type="entry name" value="YbaB/EbfC"/>
</dbReference>
<feature type="compositionally biased region" description="Pro residues" evidence="1">
    <location>
        <begin position="121"/>
        <end position="134"/>
    </location>
</feature>
<organism evidence="2 3">
    <name type="scientific">Streptoalloteichus hindustanus</name>
    <dbReference type="NCBI Taxonomy" id="2017"/>
    <lineage>
        <taxon>Bacteria</taxon>
        <taxon>Bacillati</taxon>
        <taxon>Actinomycetota</taxon>
        <taxon>Actinomycetes</taxon>
        <taxon>Pseudonocardiales</taxon>
        <taxon>Pseudonocardiaceae</taxon>
        <taxon>Streptoalloteichus</taxon>
    </lineage>
</organism>
<keyword evidence="3" id="KW-1185">Reference proteome</keyword>
<keyword evidence="2" id="KW-0238">DNA-binding</keyword>
<dbReference type="STRING" id="2017.SAMN05444320_11526"/>
<dbReference type="SUPFAM" id="SSF82607">
    <property type="entry name" value="YbaB-like"/>
    <property type="match status" value="1"/>
</dbReference>
<dbReference type="Gene3D" id="3.30.1310.10">
    <property type="entry name" value="Nucleoid-associated protein YbaB-like domain"/>
    <property type="match status" value="1"/>
</dbReference>